<gene>
    <name evidence="9" type="ORF">FC62_GL001289</name>
</gene>
<feature type="compositionally biased region" description="Basic and acidic residues" evidence="6">
    <location>
        <begin position="438"/>
        <end position="451"/>
    </location>
</feature>
<evidence type="ECO:0000256" key="1">
    <source>
        <dbReference type="ARBA" id="ARBA00022741"/>
    </source>
</evidence>
<dbReference type="GO" id="GO:0005524">
    <property type="term" value="F:ATP binding"/>
    <property type="evidence" value="ECO:0007669"/>
    <property type="project" value="UniProtKB-KW"/>
</dbReference>
<evidence type="ECO:0000256" key="2">
    <source>
        <dbReference type="ARBA" id="ARBA00022801"/>
    </source>
</evidence>
<accession>A0A0R1GZD0</accession>
<dbReference type="GO" id="GO:0003724">
    <property type="term" value="F:RNA helicase activity"/>
    <property type="evidence" value="ECO:0007669"/>
    <property type="project" value="TreeGrafter"/>
</dbReference>
<dbReference type="SUPFAM" id="SSF52540">
    <property type="entry name" value="P-loop containing nucleoside triphosphate hydrolases"/>
    <property type="match status" value="1"/>
</dbReference>
<dbReference type="PATRIC" id="fig|1423722.3.peg.1314"/>
<dbReference type="PROSITE" id="PS51192">
    <property type="entry name" value="HELICASE_ATP_BIND_1"/>
    <property type="match status" value="1"/>
</dbReference>
<dbReference type="PANTHER" id="PTHR47959">
    <property type="entry name" value="ATP-DEPENDENT RNA HELICASE RHLE-RELATED"/>
    <property type="match status" value="1"/>
</dbReference>
<dbReference type="CDD" id="cd18787">
    <property type="entry name" value="SF2_C_DEAD"/>
    <property type="match status" value="1"/>
</dbReference>
<dbReference type="AlphaFoldDB" id="A0A0R1GZD0"/>
<keyword evidence="4" id="KW-0067">ATP-binding</keyword>
<dbReference type="Pfam" id="PF00271">
    <property type="entry name" value="Helicase_C"/>
    <property type="match status" value="1"/>
</dbReference>
<feature type="compositionally biased region" description="Basic residues" evidence="6">
    <location>
        <begin position="411"/>
        <end position="420"/>
    </location>
</feature>
<evidence type="ECO:0000259" key="8">
    <source>
        <dbReference type="PROSITE" id="PS51194"/>
    </source>
</evidence>
<dbReference type="RefSeq" id="WP_056946462.1">
    <property type="nucleotide sequence ID" value="NZ_AZCV01000005.1"/>
</dbReference>
<dbReference type="PROSITE" id="PS51194">
    <property type="entry name" value="HELICASE_CTER"/>
    <property type="match status" value="1"/>
</dbReference>
<protein>
    <submittedName>
        <fullName evidence="9">RNA helicase</fullName>
    </submittedName>
</protein>
<name>A0A0R1GZD0_9LACO</name>
<dbReference type="GO" id="GO:0003676">
    <property type="term" value="F:nucleic acid binding"/>
    <property type="evidence" value="ECO:0007669"/>
    <property type="project" value="InterPro"/>
</dbReference>
<evidence type="ECO:0000256" key="5">
    <source>
        <dbReference type="ARBA" id="ARBA00038437"/>
    </source>
</evidence>
<dbReference type="Gene3D" id="3.40.50.300">
    <property type="entry name" value="P-loop containing nucleotide triphosphate hydrolases"/>
    <property type="match status" value="2"/>
</dbReference>
<keyword evidence="1" id="KW-0547">Nucleotide-binding</keyword>
<dbReference type="InterPro" id="IPR050079">
    <property type="entry name" value="DEAD_box_RNA_helicase"/>
</dbReference>
<dbReference type="SMART" id="SM00490">
    <property type="entry name" value="HELICc"/>
    <property type="match status" value="1"/>
</dbReference>
<dbReference type="InterPro" id="IPR044742">
    <property type="entry name" value="DEAD/DEAH_RhlB"/>
</dbReference>
<comment type="caution">
    <text evidence="9">The sequence shown here is derived from an EMBL/GenBank/DDBJ whole genome shotgun (WGS) entry which is preliminary data.</text>
</comment>
<keyword evidence="3 9" id="KW-0347">Helicase</keyword>
<evidence type="ECO:0000256" key="3">
    <source>
        <dbReference type="ARBA" id="ARBA00022806"/>
    </source>
</evidence>
<dbReference type="CDD" id="cd00268">
    <property type="entry name" value="DEADc"/>
    <property type="match status" value="1"/>
</dbReference>
<feature type="region of interest" description="Disordered" evidence="6">
    <location>
        <begin position="411"/>
        <end position="451"/>
    </location>
</feature>
<keyword evidence="2" id="KW-0378">Hydrolase</keyword>
<dbReference type="GO" id="GO:0016787">
    <property type="term" value="F:hydrolase activity"/>
    <property type="evidence" value="ECO:0007669"/>
    <property type="project" value="UniProtKB-KW"/>
</dbReference>
<dbReference type="InterPro" id="IPR027417">
    <property type="entry name" value="P-loop_NTPase"/>
</dbReference>
<dbReference type="Pfam" id="PF00270">
    <property type="entry name" value="DEAD"/>
    <property type="match status" value="1"/>
</dbReference>
<proteinExistence type="inferred from homology"/>
<dbReference type="InterPro" id="IPR001650">
    <property type="entry name" value="Helicase_C-like"/>
</dbReference>
<keyword evidence="10" id="KW-1185">Reference proteome</keyword>
<evidence type="ECO:0000313" key="9">
    <source>
        <dbReference type="EMBL" id="KRK37411.1"/>
    </source>
</evidence>
<dbReference type="Proteomes" id="UP000050909">
    <property type="component" value="Unassembled WGS sequence"/>
</dbReference>
<dbReference type="EMBL" id="AZCV01000005">
    <property type="protein sequence ID" value="KRK37411.1"/>
    <property type="molecule type" value="Genomic_DNA"/>
</dbReference>
<evidence type="ECO:0000256" key="6">
    <source>
        <dbReference type="SAM" id="MobiDB-lite"/>
    </source>
</evidence>
<dbReference type="InterPro" id="IPR011545">
    <property type="entry name" value="DEAD/DEAH_box_helicase_dom"/>
</dbReference>
<dbReference type="InterPro" id="IPR014001">
    <property type="entry name" value="Helicase_ATP-bd"/>
</dbReference>
<sequence>MANNIFQNELIRPELRAGIKQLGFSEPTRVQTGVIPKLLDGNNLVVQAATGSGKTHAFMIPVFNTIDTAQKTTQAIITAPSRELAQQLFDNARDLRERSGLAVSIMHLAGGIDRERQMAKVEHQRPQIVIGTPGRIKDFIEKKLIKAEDVQTMIIDEADMTLDLGFLNDIDEIASRLNQDVNISVFSATIPARLKPFLNKYLQKPEYIVIDNPTVISPTVHNYLIDIGGRSRNGVIYDLLNIGQPYMVLIFANTKSDVDEIHHYLSKKGLVVAKIHGDISVRERKRVMRDVQDLKYQYIVATDLAARGIDIEGISLVINAALPKDLEFFIHRVGRTGRNNMEGTAISLVTADEMEPVHQLEHLGIKFEIKAIKNGELVDRADFGRRKKREATNEKLDPKLVGLVKKSKIKRKPGYKKRIKTAIARDQQQKRKISQRQAARDARRARKGRED</sequence>
<evidence type="ECO:0000259" key="7">
    <source>
        <dbReference type="PROSITE" id="PS51192"/>
    </source>
</evidence>
<evidence type="ECO:0000313" key="10">
    <source>
        <dbReference type="Proteomes" id="UP000050909"/>
    </source>
</evidence>
<dbReference type="SMART" id="SM00487">
    <property type="entry name" value="DEXDc"/>
    <property type="match status" value="1"/>
</dbReference>
<comment type="similarity">
    <text evidence="5">Belongs to the DEAD box helicase family.</text>
</comment>
<evidence type="ECO:0000256" key="4">
    <source>
        <dbReference type="ARBA" id="ARBA00022840"/>
    </source>
</evidence>
<feature type="domain" description="Helicase C-terminal" evidence="8">
    <location>
        <begin position="235"/>
        <end position="378"/>
    </location>
</feature>
<feature type="domain" description="Helicase ATP-binding" evidence="7">
    <location>
        <begin position="35"/>
        <end position="208"/>
    </location>
</feature>
<dbReference type="PANTHER" id="PTHR47959:SF1">
    <property type="entry name" value="ATP-DEPENDENT RNA HELICASE DBPA"/>
    <property type="match status" value="1"/>
</dbReference>
<dbReference type="GO" id="GO:0005829">
    <property type="term" value="C:cytosol"/>
    <property type="evidence" value="ECO:0007669"/>
    <property type="project" value="TreeGrafter"/>
</dbReference>
<organism evidence="9 10">
    <name type="scientific">Amylolactobacillus amylotrophicus DSM 20534</name>
    <dbReference type="NCBI Taxonomy" id="1423722"/>
    <lineage>
        <taxon>Bacteria</taxon>
        <taxon>Bacillati</taxon>
        <taxon>Bacillota</taxon>
        <taxon>Bacilli</taxon>
        <taxon>Lactobacillales</taxon>
        <taxon>Lactobacillaceae</taxon>
        <taxon>Amylolactobacillus</taxon>
    </lineage>
</organism>
<reference evidence="9 10" key="1">
    <citation type="journal article" date="2015" name="Genome Announc.">
        <title>Expanding the biotechnology potential of lactobacilli through comparative genomics of 213 strains and associated genera.</title>
        <authorList>
            <person name="Sun Z."/>
            <person name="Harris H.M."/>
            <person name="McCann A."/>
            <person name="Guo C."/>
            <person name="Argimon S."/>
            <person name="Zhang W."/>
            <person name="Yang X."/>
            <person name="Jeffery I.B."/>
            <person name="Cooney J.C."/>
            <person name="Kagawa T.F."/>
            <person name="Liu W."/>
            <person name="Song Y."/>
            <person name="Salvetti E."/>
            <person name="Wrobel A."/>
            <person name="Rasinkangas P."/>
            <person name="Parkhill J."/>
            <person name="Rea M.C."/>
            <person name="O'Sullivan O."/>
            <person name="Ritari J."/>
            <person name="Douillard F.P."/>
            <person name="Paul Ross R."/>
            <person name="Yang R."/>
            <person name="Briner A.E."/>
            <person name="Felis G.E."/>
            <person name="de Vos W.M."/>
            <person name="Barrangou R."/>
            <person name="Klaenhammer T.R."/>
            <person name="Caufield P.W."/>
            <person name="Cui Y."/>
            <person name="Zhang H."/>
            <person name="O'Toole P.W."/>
        </authorList>
    </citation>
    <scope>NUCLEOTIDE SEQUENCE [LARGE SCALE GENOMIC DNA]</scope>
    <source>
        <strain evidence="9 10">DSM 20534</strain>
    </source>
</reference>